<accession>A0A1B1Y7Q1</accession>
<dbReference type="Gene3D" id="1.10.150.240">
    <property type="entry name" value="Putative phosphatase, domain 2"/>
    <property type="match status" value="1"/>
</dbReference>
<reference evidence="6 7" key="1">
    <citation type="submission" date="2016-02" db="EMBL/GenBank/DDBJ databases">
        <authorList>
            <person name="Wen L."/>
            <person name="He K."/>
            <person name="Yang H."/>
        </authorList>
    </citation>
    <scope>NUCLEOTIDE SEQUENCE [LARGE SCALE GENOMIC DNA]</scope>
    <source>
        <strain evidence="6 7">CZ1127</strain>
    </source>
</reference>
<keyword evidence="7" id="KW-1185">Reference proteome</keyword>
<proteinExistence type="inferred from homology"/>
<comment type="cofactor">
    <cofactor evidence="1">
        <name>Mg(2+)</name>
        <dbReference type="ChEBI" id="CHEBI:18420"/>
    </cofactor>
</comment>
<dbReference type="Pfam" id="PF13419">
    <property type="entry name" value="HAD_2"/>
    <property type="match status" value="1"/>
</dbReference>
<dbReference type="InterPro" id="IPR036412">
    <property type="entry name" value="HAD-like_sf"/>
</dbReference>
<name>A0A1B1Y7Q1_9FLAO</name>
<dbReference type="STRING" id="1790137.AXE80_11080"/>
<sequence length="229" mass="24968">MFIQKKDKMNKLPFPKAVLFDFDGVIVDSKNCHMSAWSSAFKEIFNKEICDFPEATHAGRAPYQIANYFAEFGGDITKGEELNTLKQSHILATQTPPGLLPGVHEIQGFLAKNNIPHGIASNAYTAFVENSLRQTGANFSICMGVDMFSKPKPSPVPYLTLAKHLGVAEKDFSSTLIFEDSLTGIRAAAATGMVAVGLTTQYSKEELLANGAVKVFPTLLEAYQEIVSL</sequence>
<evidence type="ECO:0000256" key="5">
    <source>
        <dbReference type="ARBA" id="ARBA00023277"/>
    </source>
</evidence>
<dbReference type="PANTHER" id="PTHR46193:SF18">
    <property type="entry name" value="HEXITOL PHOSPHATASE B"/>
    <property type="match status" value="1"/>
</dbReference>
<dbReference type="Gene3D" id="3.40.50.1000">
    <property type="entry name" value="HAD superfamily/HAD-like"/>
    <property type="match status" value="1"/>
</dbReference>
<dbReference type="SUPFAM" id="SSF56784">
    <property type="entry name" value="HAD-like"/>
    <property type="match status" value="1"/>
</dbReference>
<organism evidence="6 7">
    <name type="scientific">Wenyingzhuangia fucanilytica</name>
    <dbReference type="NCBI Taxonomy" id="1790137"/>
    <lineage>
        <taxon>Bacteria</taxon>
        <taxon>Pseudomonadati</taxon>
        <taxon>Bacteroidota</taxon>
        <taxon>Flavobacteriia</taxon>
        <taxon>Flavobacteriales</taxon>
        <taxon>Flavobacteriaceae</taxon>
        <taxon>Wenyingzhuangia</taxon>
    </lineage>
</organism>
<dbReference type="SFLD" id="SFLDG01129">
    <property type="entry name" value="C1.5:_HAD__Beta-PGM__Phosphata"/>
    <property type="match status" value="1"/>
</dbReference>
<evidence type="ECO:0000256" key="1">
    <source>
        <dbReference type="ARBA" id="ARBA00001946"/>
    </source>
</evidence>
<keyword evidence="5" id="KW-0119">Carbohydrate metabolism</keyword>
<evidence type="ECO:0008006" key="8">
    <source>
        <dbReference type="Google" id="ProtNLM"/>
    </source>
</evidence>
<dbReference type="EMBL" id="CP014224">
    <property type="protein sequence ID" value="ANW96786.1"/>
    <property type="molecule type" value="Genomic_DNA"/>
</dbReference>
<evidence type="ECO:0000256" key="3">
    <source>
        <dbReference type="ARBA" id="ARBA00022723"/>
    </source>
</evidence>
<dbReference type="AlphaFoldDB" id="A0A1B1Y7Q1"/>
<dbReference type="PANTHER" id="PTHR46193">
    <property type="entry name" value="6-PHOSPHOGLUCONATE PHOSPHATASE"/>
    <property type="match status" value="1"/>
</dbReference>
<dbReference type="InterPro" id="IPR051600">
    <property type="entry name" value="Beta-PGM-like"/>
</dbReference>
<keyword evidence="3" id="KW-0479">Metal-binding</keyword>
<dbReference type="CDD" id="cd07505">
    <property type="entry name" value="HAD_BPGM-like"/>
    <property type="match status" value="1"/>
</dbReference>
<comment type="similarity">
    <text evidence="2">Belongs to the HAD-like hydrolase superfamily. CbbY/CbbZ/Gph/YieH family.</text>
</comment>
<keyword evidence="4" id="KW-0460">Magnesium</keyword>
<dbReference type="KEGG" id="wfu:AXE80_11080"/>
<gene>
    <name evidence="6" type="ORF">AXE80_11080</name>
</gene>
<dbReference type="GO" id="GO:0003824">
    <property type="term" value="F:catalytic activity"/>
    <property type="evidence" value="ECO:0007669"/>
    <property type="project" value="UniProtKB-ARBA"/>
</dbReference>
<dbReference type="InterPro" id="IPR041492">
    <property type="entry name" value="HAD_2"/>
</dbReference>
<dbReference type="Proteomes" id="UP000092967">
    <property type="component" value="Chromosome"/>
</dbReference>
<dbReference type="InterPro" id="IPR023214">
    <property type="entry name" value="HAD_sf"/>
</dbReference>
<evidence type="ECO:0000256" key="2">
    <source>
        <dbReference type="ARBA" id="ARBA00006171"/>
    </source>
</evidence>
<evidence type="ECO:0000313" key="6">
    <source>
        <dbReference type="EMBL" id="ANW96786.1"/>
    </source>
</evidence>
<dbReference type="GO" id="GO:0046872">
    <property type="term" value="F:metal ion binding"/>
    <property type="evidence" value="ECO:0007669"/>
    <property type="project" value="UniProtKB-KW"/>
</dbReference>
<evidence type="ECO:0000313" key="7">
    <source>
        <dbReference type="Proteomes" id="UP000092967"/>
    </source>
</evidence>
<dbReference type="InterPro" id="IPR023198">
    <property type="entry name" value="PGP-like_dom2"/>
</dbReference>
<dbReference type="SFLD" id="SFLDS00003">
    <property type="entry name" value="Haloacid_Dehalogenase"/>
    <property type="match status" value="1"/>
</dbReference>
<protein>
    <recommendedName>
        <fullName evidence="8">Haloacid dehalogenase</fullName>
    </recommendedName>
</protein>
<evidence type="ECO:0000256" key="4">
    <source>
        <dbReference type="ARBA" id="ARBA00022842"/>
    </source>
</evidence>